<feature type="domain" description="Fibronectin type-III" evidence="1">
    <location>
        <begin position="358"/>
        <end position="449"/>
    </location>
</feature>
<dbReference type="NCBIfam" id="NF033708">
    <property type="entry name" value="T9SS_Cterm_ChiA"/>
    <property type="match status" value="1"/>
</dbReference>
<reference evidence="2 3" key="1">
    <citation type="submission" date="2018-04" db="EMBL/GenBank/DDBJ databases">
        <title>Genome sequencing of Flavobacterium sp. HYN0059.</title>
        <authorList>
            <person name="Yi H."/>
            <person name="Baek C."/>
        </authorList>
    </citation>
    <scope>NUCLEOTIDE SEQUENCE [LARGE SCALE GENOMIC DNA]</scope>
    <source>
        <strain evidence="2 3">HYN0059</strain>
    </source>
</reference>
<feature type="domain" description="Fibronectin type-III" evidence="1">
    <location>
        <begin position="566"/>
        <end position="657"/>
    </location>
</feature>
<proteinExistence type="predicted"/>
<dbReference type="EMBL" id="CP029186">
    <property type="protein sequence ID" value="AWH85659.1"/>
    <property type="molecule type" value="Genomic_DNA"/>
</dbReference>
<dbReference type="Proteomes" id="UP000244929">
    <property type="component" value="Chromosome"/>
</dbReference>
<dbReference type="CDD" id="cd00063">
    <property type="entry name" value="FN3"/>
    <property type="match status" value="1"/>
</dbReference>
<dbReference type="InterPro" id="IPR003961">
    <property type="entry name" value="FN3_dom"/>
</dbReference>
<dbReference type="Pfam" id="PF00041">
    <property type="entry name" value="fn3"/>
    <property type="match status" value="3"/>
</dbReference>
<sequence>MSAVSGQTQTFTVTIPGQTVGATISYAVKFAYAAGGQIVTKYISYVVGNNCVTDTSAPTNFTATLGTVTANSVQLLFNGTDDSGSLSYSITYGSTTVTTTGTSGTQKSYVITGLTQNTPYSFSITAKDAANNVAANAPLTVTATTSVDPPPTNFTATLGTVTASSVQLLLNGTDDSGTLTYTVTYGSTTVTTTGTSGVQKAFVISNLSQNTAYSFSITAKDGSNNLAANGPLTVTATTLVDTSNACSGTSSIAAEGTFSAGYSYNFTSSGGSVTATFTLQDTDKSGVVAYLWIQTPFSETPMTNTSGLTFTKTVTGLTVGSTISLGCKFAYAGGLVRTKYFTYTVGDTCGVTPADTQAPTGFTATLGTVTMNTVQLLLNATDNSGAVTYTITYGSTTTTVTGNSGVQQAKVISGLSPSTAYSFSITAKDASGNTAANSPIVVNATTSVDTSTACAGTSTIAAEGTFSTGYNYSFTTSGGNVTATFTMLDTDKSGVIAYLWIQSPFSETPMTNTSGLTFTKTLTGQTVGTTISIGCKFAYAGGLVRTKYFTYTVGDSCGVVVPDTQAPTAFTATLGSVTSSTVQLLLKATDDSGAVTYTITYGATTTTVTGNSNVQVSKVILNLTPETAYNFSVTAKDATGNTAANGPIVVPATTAIDTNTMCAGTSYQAAEGTFSTGYNYSFQSSGSSVIVTFTLLDTDKSSVNAYLWTQTPFSEATMTNTSGLTFTKTVTNQTAGAVINFSVKFAYAGGLVRTKYFSYTVGDNCNGLVNDTEIPGNFTATLGAVTATSAELLLNGTDNSGTVTYTITYGSTTTTVTGATGVQQSKIITGLIPQHTYNFSVAATDTAGNAAANNSIVVPATTAAFVNTACMGYSSSAAEGTFSTGYSYSFTSSGNTVTATFTLLDTDKSGVIAYLWRQTPYSETPMTNISGLTFTKTLTGITPGTPISLAVKFAYAGGLSRTVYFSYTAGDQCDGNPVIDTDIPTNFTATLGTVTTNSVQILVNGSDNSGTVIYDITYGGNTVTVTGNSGVQQSVVITNGIVPATAYTFTVSARDASNNHPTNNNIVLQATTLPNISTPCLGISTQAAEGTFSTGYTYKFITNGTNVTATFTLLDSDKTNVVAYLWRQTPYSEMSMTNTTGLTFTKTVTGLTPGMTVNFCVKFAYAGGLSRTKYFSYIVGDTCAGGVGDMFTTTWTGSSWSNGIPVSNQYNAVVEGNYNSDTNGEIVAASLAVNSGDMVISSGDNFTIKGAVTVDTEATFTVENNANLIQSDDVDNTGVISVIKESAPMYRLDYAMWSSPVAAQTLKAFSPETLNNRFYHYNPFTDAYATVTDPVNTVFGEGEGYLIRVANTHPAFVNAETPGTPWEGTFTGVPNNGNVSVAVVPFDDEEGTENDVNGYNSVGNPYPSPINIAAFFAANQNNLASNTPIYFWRKKNDAATSCYASLTLAGYNQNAGNAWGDSSNGVFNNPNNSANWVINPGQGFIVKAVSNTVVFNNAMRVPVNNGQIFRSAMDEEVTKSRLWLNLTNAAGAFGQTTIAYTPATTLGLDFGWDGEAITDGEISIYSLAGESKLGIQARPSFDAADVVPLEYKITNAGNYTVSIDHVDGVFAAEQDIYLRDNLLGGITHNLKQGPYEFTAEAGTIAGRFDVVYAEALSTNLPSFDANSIVAYKQGNVININTGNTDMKSVSVYDVQGRLLYSANDVNAASTAITGLQSAQQMLIVQVQTVQGAKASRKIVF</sequence>
<keyword evidence="3" id="KW-1185">Reference proteome</keyword>
<dbReference type="PROSITE" id="PS50853">
    <property type="entry name" value="FN3"/>
    <property type="match status" value="4"/>
</dbReference>
<dbReference type="SMART" id="SM00060">
    <property type="entry name" value="FN3"/>
    <property type="match status" value="6"/>
</dbReference>
<dbReference type="InterPro" id="IPR013783">
    <property type="entry name" value="Ig-like_fold"/>
</dbReference>
<evidence type="ECO:0000259" key="1">
    <source>
        <dbReference type="PROSITE" id="PS50853"/>
    </source>
</evidence>
<protein>
    <recommendedName>
        <fullName evidence="1">Fibronectin type-III domain-containing protein</fullName>
    </recommendedName>
</protein>
<evidence type="ECO:0000313" key="2">
    <source>
        <dbReference type="EMBL" id="AWH85659.1"/>
    </source>
</evidence>
<feature type="domain" description="Fibronectin type-III" evidence="1">
    <location>
        <begin position="57"/>
        <end position="150"/>
    </location>
</feature>
<feature type="domain" description="Fibronectin type-III" evidence="1">
    <location>
        <begin position="774"/>
        <end position="865"/>
    </location>
</feature>
<dbReference type="Gene3D" id="2.60.40.10">
    <property type="entry name" value="Immunoglobulins"/>
    <property type="match status" value="5"/>
</dbReference>
<dbReference type="KEGG" id="falb:HYN59_11315"/>
<name>A0A2S1QZA4_9FLAO</name>
<accession>A0A2S1QZA4</accession>
<dbReference type="InterPro" id="IPR036116">
    <property type="entry name" value="FN3_sf"/>
</dbReference>
<dbReference type="SUPFAM" id="SSF49265">
    <property type="entry name" value="Fibronectin type III"/>
    <property type="match status" value="4"/>
</dbReference>
<organism evidence="2 3">
    <name type="scientific">Flavobacterium album</name>
    <dbReference type="NCBI Taxonomy" id="2175091"/>
    <lineage>
        <taxon>Bacteria</taxon>
        <taxon>Pseudomonadati</taxon>
        <taxon>Bacteroidota</taxon>
        <taxon>Flavobacteriia</taxon>
        <taxon>Flavobacteriales</taxon>
        <taxon>Flavobacteriaceae</taxon>
        <taxon>Flavobacterium</taxon>
    </lineage>
</organism>
<gene>
    <name evidence="2" type="ORF">HYN59_11315</name>
</gene>
<evidence type="ECO:0000313" key="3">
    <source>
        <dbReference type="Proteomes" id="UP000244929"/>
    </source>
</evidence>